<dbReference type="Gene3D" id="1.10.3780.10">
    <property type="entry name" value="SusD-like"/>
    <property type="match status" value="1"/>
</dbReference>
<comment type="caution">
    <text evidence="8">The sequence shown here is derived from an EMBL/GenBank/DDBJ whole genome shotgun (WGS) entry which is preliminary data.</text>
</comment>
<dbReference type="SUPFAM" id="SSF48452">
    <property type="entry name" value="TPR-like"/>
    <property type="match status" value="1"/>
</dbReference>
<feature type="domain" description="RagB/SusD" evidence="7">
    <location>
        <begin position="368"/>
        <end position="522"/>
    </location>
</feature>
<evidence type="ECO:0000256" key="1">
    <source>
        <dbReference type="ARBA" id="ARBA00004442"/>
    </source>
</evidence>
<proteinExistence type="inferred from homology"/>
<keyword evidence="4" id="KW-0472">Membrane</keyword>
<dbReference type="Proteomes" id="UP001168552">
    <property type="component" value="Unassembled WGS sequence"/>
</dbReference>
<comment type="similarity">
    <text evidence="2">Belongs to the SusD family.</text>
</comment>
<dbReference type="InterPro" id="IPR012944">
    <property type="entry name" value="SusD_RagB_dom"/>
</dbReference>
<evidence type="ECO:0000313" key="9">
    <source>
        <dbReference type="Proteomes" id="UP001168552"/>
    </source>
</evidence>
<evidence type="ECO:0000256" key="2">
    <source>
        <dbReference type="ARBA" id="ARBA00006275"/>
    </source>
</evidence>
<comment type="subcellular location">
    <subcellularLocation>
        <location evidence="1">Cell outer membrane</location>
    </subcellularLocation>
</comment>
<keyword evidence="9" id="KW-1185">Reference proteome</keyword>
<dbReference type="CDD" id="cd08977">
    <property type="entry name" value="SusD"/>
    <property type="match status" value="1"/>
</dbReference>
<feature type="signal peptide" evidence="6">
    <location>
        <begin position="1"/>
        <end position="18"/>
    </location>
</feature>
<evidence type="ECO:0000259" key="7">
    <source>
        <dbReference type="Pfam" id="PF07980"/>
    </source>
</evidence>
<evidence type="ECO:0000256" key="4">
    <source>
        <dbReference type="ARBA" id="ARBA00023136"/>
    </source>
</evidence>
<accession>A0ABT8F173</accession>
<evidence type="ECO:0000256" key="5">
    <source>
        <dbReference type="ARBA" id="ARBA00023237"/>
    </source>
</evidence>
<sequence>MKKLVIFLLFLLPLAACTDLDLKPKDGDVDAVVFRDPEAYRSYLAKVYAAFSHTGQQGPAGRPDISIVPDEGFTSYIRAYWKAQELTTDEAVIAWTDAGIRDMNDHNWSSENQFVRVVYYRIFYIIAYANDFLAQSTDAKLEANGISAADRAVIQLYRAEARFLRALAYWHALDLFRNVPILTAISTELPVQGSPEELFSFIEGELNAIESVMADPRTNEYGRADKAAVWMLQAKLYLNAQAQIGVDRYSDAATAAKKVIDAGYSLAANYPELFMADNDKERDTELIFTLPADGIDAQNWGSTTFLVHGAIGGSMVDADYGVSGAWAGMRTTSAMVAKFSGATVPVAQDPRAIFYTDGQSLEITDIGTFTDGYAVPKFTNKTSAGGDGSNNTWCDTDYPMFRLADAYLIYAEAVLRGGTGSVGDAVGYINLLRERAYGNNSANITQAQLTLDFVLDERVRELYWEGTRRIDLIRYGRFTDQGIWPWKGGVAEGRLTESWRNIFPIPSSDLIANPRLKQNPEY</sequence>
<evidence type="ECO:0000256" key="3">
    <source>
        <dbReference type="ARBA" id="ARBA00022729"/>
    </source>
</evidence>
<dbReference type="Gene3D" id="1.25.40.10">
    <property type="entry name" value="Tetratricopeptide repeat domain"/>
    <property type="match status" value="1"/>
</dbReference>
<feature type="chain" id="PRO_5046783930" evidence="6">
    <location>
        <begin position="19"/>
        <end position="522"/>
    </location>
</feature>
<organism evidence="8 9">
    <name type="scientific">Shiella aurantiaca</name>
    <dbReference type="NCBI Taxonomy" id="3058365"/>
    <lineage>
        <taxon>Bacteria</taxon>
        <taxon>Pseudomonadati</taxon>
        <taxon>Bacteroidota</taxon>
        <taxon>Cytophagia</taxon>
        <taxon>Cytophagales</taxon>
        <taxon>Shiellaceae</taxon>
        <taxon>Shiella</taxon>
    </lineage>
</organism>
<name>A0ABT8F173_9BACT</name>
<keyword evidence="5" id="KW-0998">Cell outer membrane</keyword>
<reference evidence="8" key="1">
    <citation type="submission" date="2023-06" db="EMBL/GenBank/DDBJ databases">
        <title>Cytophagales bacterium Strain LB-30, isolated from soil.</title>
        <authorList>
            <person name="Liu B."/>
        </authorList>
    </citation>
    <scope>NUCLEOTIDE SEQUENCE</scope>
    <source>
        <strain evidence="8">LB-30</strain>
    </source>
</reference>
<gene>
    <name evidence="8" type="ORF">QWY31_01260</name>
</gene>
<evidence type="ECO:0000313" key="8">
    <source>
        <dbReference type="EMBL" id="MDN4164104.1"/>
    </source>
</evidence>
<dbReference type="Gene3D" id="1.25.40.390">
    <property type="match status" value="1"/>
</dbReference>
<keyword evidence="3 6" id="KW-0732">Signal</keyword>
<protein>
    <submittedName>
        <fullName evidence="8">RagB/SusD family nutrient uptake outer membrane protein</fullName>
    </submittedName>
</protein>
<evidence type="ECO:0000256" key="6">
    <source>
        <dbReference type="SAM" id="SignalP"/>
    </source>
</evidence>
<dbReference type="RefSeq" id="WP_320002630.1">
    <property type="nucleotide sequence ID" value="NZ_JAUHJS010000001.1"/>
</dbReference>
<dbReference type="InterPro" id="IPR011990">
    <property type="entry name" value="TPR-like_helical_dom_sf"/>
</dbReference>
<dbReference type="Pfam" id="PF07980">
    <property type="entry name" value="SusD_RagB"/>
    <property type="match status" value="1"/>
</dbReference>
<dbReference type="EMBL" id="JAUHJS010000001">
    <property type="protein sequence ID" value="MDN4164104.1"/>
    <property type="molecule type" value="Genomic_DNA"/>
</dbReference>